<accession>A0A1M5IG75</accession>
<gene>
    <name evidence="1" type="ORF">SAMN05444388_10288</name>
</gene>
<evidence type="ECO:0000313" key="1">
    <source>
        <dbReference type="EMBL" id="SHG27318.1"/>
    </source>
</evidence>
<protein>
    <submittedName>
        <fullName evidence="1">Uncharacterized protein</fullName>
    </submittedName>
</protein>
<evidence type="ECO:0000313" key="2">
    <source>
        <dbReference type="Proteomes" id="UP000184112"/>
    </source>
</evidence>
<name>A0A1M5IG75_FLAJO</name>
<proteinExistence type="predicted"/>
<dbReference type="Pfam" id="PF20137">
    <property type="entry name" value="BubE"/>
    <property type="match status" value="1"/>
</dbReference>
<dbReference type="EMBL" id="FQWH01000002">
    <property type="protein sequence ID" value="SHG27318.1"/>
    <property type="molecule type" value="Genomic_DNA"/>
</dbReference>
<sequence>MKTLKKVNIEPVFVESIPEELEENKIYISDKYKTASHLCLCGCKTKTITPLSGGVFWDLIKHTDGKITLIGSVGNYSFPCKSHYVINNNVANFI</sequence>
<reference evidence="1 2" key="1">
    <citation type="submission" date="2016-11" db="EMBL/GenBank/DDBJ databases">
        <authorList>
            <person name="Jaros S."/>
            <person name="Januszkiewicz K."/>
            <person name="Wedrychowicz H."/>
        </authorList>
    </citation>
    <scope>NUCLEOTIDE SEQUENCE [LARGE SCALE GENOMIC DNA]</scope>
    <source>
        <strain evidence="1 2">DSM 6792</strain>
    </source>
</reference>
<dbReference type="Proteomes" id="UP000184112">
    <property type="component" value="Unassembled WGS sequence"/>
</dbReference>
<dbReference type="AlphaFoldDB" id="A0A1M5IG75"/>
<organism evidence="1 2">
    <name type="scientific">Flavobacterium johnsoniae</name>
    <name type="common">Cytophaga johnsonae</name>
    <dbReference type="NCBI Taxonomy" id="986"/>
    <lineage>
        <taxon>Bacteria</taxon>
        <taxon>Pseudomonadati</taxon>
        <taxon>Bacteroidota</taxon>
        <taxon>Flavobacteriia</taxon>
        <taxon>Flavobacteriales</taxon>
        <taxon>Flavobacteriaceae</taxon>
        <taxon>Flavobacterium</taxon>
    </lineage>
</organism>
<dbReference type="RefSeq" id="WP_073408397.1">
    <property type="nucleotide sequence ID" value="NZ_FQWH01000002.1"/>
</dbReference>
<dbReference type="InterPro" id="IPR045384">
    <property type="entry name" value="DUF6527"/>
</dbReference>